<evidence type="ECO:0000259" key="1">
    <source>
        <dbReference type="SMART" id="SM00421"/>
    </source>
</evidence>
<keyword evidence="3" id="KW-1185">Reference proteome</keyword>
<proteinExistence type="predicted"/>
<protein>
    <submittedName>
        <fullName evidence="2">DNA-binding response regulator</fullName>
    </submittedName>
</protein>
<dbReference type="SUPFAM" id="SSF46894">
    <property type="entry name" value="C-terminal effector domain of the bipartite response regulators"/>
    <property type="match status" value="1"/>
</dbReference>
<dbReference type="SMART" id="SM00421">
    <property type="entry name" value="HTH_LUXR"/>
    <property type="match status" value="1"/>
</dbReference>
<dbReference type="InterPro" id="IPR000792">
    <property type="entry name" value="Tscrpt_reg_LuxR_C"/>
</dbReference>
<dbReference type="InterPro" id="IPR036388">
    <property type="entry name" value="WH-like_DNA-bd_sf"/>
</dbReference>
<dbReference type="Proteomes" id="UP001164963">
    <property type="component" value="Chromosome"/>
</dbReference>
<organism evidence="2 3">
    <name type="scientific">Streptomyces drozdowiczii</name>
    <dbReference type="NCBI Taxonomy" id="202862"/>
    <lineage>
        <taxon>Bacteria</taxon>
        <taxon>Bacillati</taxon>
        <taxon>Actinomycetota</taxon>
        <taxon>Actinomycetes</taxon>
        <taxon>Kitasatosporales</taxon>
        <taxon>Streptomycetaceae</taxon>
        <taxon>Streptomyces</taxon>
    </lineage>
</organism>
<name>A0ABY6PSF7_9ACTN</name>
<dbReference type="PANTHER" id="PTHR34293">
    <property type="entry name" value="HTH-TYPE TRANSCRIPTIONAL REGULATOR TRMBL2"/>
    <property type="match status" value="1"/>
</dbReference>
<dbReference type="InterPro" id="IPR051797">
    <property type="entry name" value="TrmB-like"/>
</dbReference>
<dbReference type="EMBL" id="CP098740">
    <property type="protein sequence ID" value="UZK55076.1"/>
    <property type="molecule type" value="Genomic_DNA"/>
</dbReference>
<evidence type="ECO:0000313" key="3">
    <source>
        <dbReference type="Proteomes" id="UP001164963"/>
    </source>
</evidence>
<evidence type="ECO:0000313" key="2">
    <source>
        <dbReference type="EMBL" id="UZK55076.1"/>
    </source>
</evidence>
<dbReference type="RefSeq" id="WP_265542493.1">
    <property type="nucleotide sequence ID" value="NZ_CP098740.1"/>
</dbReference>
<gene>
    <name evidence="2" type="ORF">NEH16_13870</name>
</gene>
<dbReference type="GO" id="GO:0003677">
    <property type="term" value="F:DNA binding"/>
    <property type="evidence" value="ECO:0007669"/>
    <property type="project" value="UniProtKB-KW"/>
</dbReference>
<dbReference type="InterPro" id="IPR016032">
    <property type="entry name" value="Sig_transdc_resp-reg_C-effctor"/>
</dbReference>
<feature type="domain" description="HTH luxR-type" evidence="1">
    <location>
        <begin position="149"/>
        <end position="206"/>
    </location>
</feature>
<accession>A0ABY6PSF7</accession>
<sequence length="215" mass="23939">MRNEQIFSVHGDAELLTRAGHLLESARTEFLCAARTLTTWPRPETWTTPGPDFTTRKLLTPAALADEATREHLRLVLDGGAQVRITDAELPHETIIIDRRVMILAGREAPTGREFSVTTAKTMIDGVHSLFDAMWDRSADYDAYLATDTPQLTPDARRILEALSTGRTDDSAARHLGLSLRTYRRRVADLMVTLQAASRFQAGLRAGEMRLPGTR</sequence>
<dbReference type="Gene3D" id="1.10.10.10">
    <property type="entry name" value="Winged helix-like DNA-binding domain superfamily/Winged helix DNA-binding domain"/>
    <property type="match status" value="1"/>
</dbReference>
<keyword evidence="2" id="KW-0238">DNA-binding</keyword>
<reference evidence="2" key="1">
    <citation type="journal article" date="2022" name="Front. Microbiol.">
        <title>Mirubactin C rescues the lethal effect of cell wall biosynthesis mutations in Bacillus subtilis.</title>
        <authorList>
            <person name="Kepplinger B."/>
            <person name="Wen X."/>
            <person name="Tyler A.R."/>
            <person name="Kim B.Y."/>
            <person name="Brown J."/>
            <person name="Banks P."/>
            <person name="Dashti Y."/>
            <person name="Mackenzie E.S."/>
            <person name="Wills C."/>
            <person name="Kawai Y."/>
            <person name="Waldron K.J."/>
            <person name="Allenby N.E.E."/>
            <person name="Wu L.J."/>
            <person name="Hall M.J."/>
            <person name="Errington J."/>
        </authorList>
    </citation>
    <scope>NUCLEOTIDE SEQUENCE</scope>
    <source>
        <strain evidence="2">MDA8-470</strain>
    </source>
</reference>
<dbReference type="PANTHER" id="PTHR34293:SF1">
    <property type="entry name" value="HTH-TYPE TRANSCRIPTIONAL REGULATOR TRMBL2"/>
    <property type="match status" value="1"/>
</dbReference>